<keyword evidence="1" id="KW-0732">Signal</keyword>
<reference evidence="2 3" key="1">
    <citation type="submission" date="2023-05" db="EMBL/GenBank/DDBJ databases">
        <authorList>
            <person name="Gao F."/>
        </authorList>
    </citation>
    <scope>NUCLEOTIDE SEQUENCE [LARGE SCALE GENOMIC DNA]</scope>
    <source>
        <strain evidence="2 3">MIMF12</strain>
    </source>
</reference>
<gene>
    <name evidence="2" type="ORF">QOL99_06455</name>
</gene>
<comment type="caution">
    <text evidence="2">The sequence shown here is derived from an EMBL/GenBank/DDBJ whole genome shotgun (WGS) entry which is preliminary data.</text>
</comment>
<protein>
    <recommendedName>
        <fullName evidence="4">BIG2 domain-containing protein</fullName>
    </recommendedName>
</protein>
<evidence type="ECO:0000313" key="2">
    <source>
        <dbReference type="EMBL" id="MDL2343787.1"/>
    </source>
</evidence>
<accession>A0ABT7JGR8</accession>
<dbReference type="InterPro" id="IPR008964">
    <property type="entry name" value="Invasin/intimin_cell_adhesion"/>
</dbReference>
<evidence type="ECO:0000313" key="3">
    <source>
        <dbReference type="Proteomes" id="UP001302059"/>
    </source>
</evidence>
<dbReference type="RefSeq" id="WP_285522383.1">
    <property type="nucleotide sequence ID" value="NZ_JASNGB010000039.1"/>
</dbReference>
<keyword evidence="3" id="KW-1185">Reference proteome</keyword>
<dbReference type="Proteomes" id="UP001302059">
    <property type="component" value="Unassembled WGS sequence"/>
</dbReference>
<proteinExistence type="predicted"/>
<name>A0ABT7JGR8_9DEIO</name>
<organism evidence="2 3">
    <name type="scientific">Deinococcus rhizophilus</name>
    <dbReference type="NCBI Taxonomy" id="3049544"/>
    <lineage>
        <taxon>Bacteria</taxon>
        <taxon>Thermotogati</taxon>
        <taxon>Deinococcota</taxon>
        <taxon>Deinococci</taxon>
        <taxon>Deinococcales</taxon>
        <taxon>Deinococcaceae</taxon>
        <taxon>Deinococcus</taxon>
    </lineage>
</organism>
<dbReference type="SUPFAM" id="SSF49373">
    <property type="entry name" value="Invasin/intimin cell-adhesion fragments"/>
    <property type="match status" value="1"/>
</dbReference>
<sequence>MLASLWTLALAASPLAASPPPSVCPSIFISPVSVTVQNERGLVLGTAAAGIGDSRSRADTLKVSFQKGADGRYTVTASKRWYQPTTVRGVRVQEGSCGPVNPPHLTLTLRPRPDAPLIRDFQIRSTRGDVSGSWPAWTAYRVFLDAPASVRRDATWHSSRPEVATIDRLGVLRTKCLKTLQTTVITATLKADPTQKATARYRTGSARIDCRKARGQ</sequence>
<feature type="signal peptide" evidence="1">
    <location>
        <begin position="1"/>
        <end position="17"/>
    </location>
</feature>
<evidence type="ECO:0008006" key="4">
    <source>
        <dbReference type="Google" id="ProtNLM"/>
    </source>
</evidence>
<evidence type="ECO:0000256" key="1">
    <source>
        <dbReference type="SAM" id="SignalP"/>
    </source>
</evidence>
<dbReference type="EMBL" id="JASNGB010000039">
    <property type="protein sequence ID" value="MDL2343787.1"/>
    <property type="molecule type" value="Genomic_DNA"/>
</dbReference>
<feature type="chain" id="PRO_5046508895" description="BIG2 domain-containing protein" evidence="1">
    <location>
        <begin position="18"/>
        <end position="216"/>
    </location>
</feature>